<feature type="compositionally biased region" description="Acidic residues" evidence="1">
    <location>
        <begin position="166"/>
        <end position="211"/>
    </location>
</feature>
<reference evidence="2" key="1">
    <citation type="submission" date="2021-01" db="EMBL/GenBank/DDBJ databases">
        <authorList>
            <person name="Kaushik A."/>
        </authorList>
    </citation>
    <scope>NUCLEOTIDE SEQUENCE</scope>
    <source>
        <strain evidence="2">AG3-T5</strain>
    </source>
</reference>
<proteinExistence type="predicted"/>
<feature type="region of interest" description="Disordered" evidence="1">
    <location>
        <begin position="138"/>
        <end position="348"/>
    </location>
</feature>
<dbReference type="AlphaFoldDB" id="A0A8H2WPS9"/>
<organism evidence="2 3">
    <name type="scientific">Rhizoctonia solani</name>
    <dbReference type="NCBI Taxonomy" id="456999"/>
    <lineage>
        <taxon>Eukaryota</taxon>
        <taxon>Fungi</taxon>
        <taxon>Dikarya</taxon>
        <taxon>Basidiomycota</taxon>
        <taxon>Agaricomycotina</taxon>
        <taxon>Agaricomycetes</taxon>
        <taxon>Cantharellales</taxon>
        <taxon>Ceratobasidiaceae</taxon>
        <taxon>Rhizoctonia</taxon>
    </lineage>
</organism>
<comment type="caution">
    <text evidence="2">The sequence shown here is derived from an EMBL/GenBank/DDBJ whole genome shotgun (WGS) entry which is preliminary data.</text>
</comment>
<dbReference type="EMBL" id="CAJMWW010000015">
    <property type="protein sequence ID" value="CAE6399127.1"/>
    <property type="molecule type" value="Genomic_DNA"/>
</dbReference>
<name>A0A8H2WPS9_9AGAM</name>
<protein>
    <submittedName>
        <fullName evidence="2">Uncharacterized protein</fullName>
    </submittedName>
</protein>
<feature type="compositionally biased region" description="Acidic residues" evidence="1">
    <location>
        <begin position="221"/>
        <end position="241"/>
    </location>
</feature>
<sequence>MVNNVSGATAPVAGTAADQPAAQYLNKGKSVKITFPNGTQQIVPVIPKPTNIKKCKGMEAFLDFGPGKTFSHGMYLDIQSKFRNDMSSLLGNVAIPWEEVPYDVRANVLVSVKAAYPVLYRFPEDWVGKMMMKKVCKNKRDTNTNKRGRLRGNGANTNAQDAGEPMTEDEPAVEEQAVEDEPMAEDEPAVEEQAVEDEPMDKDEPTVEEPAVEDKPMAEPAVEEQAVEEPAVEDEPMVEDEPAVKEQVVEDEDNSEEQVIFPKGMRKHRRIEDSDDEELTEPNSSVPSTIHTSSPAPSTTPARKPQSNSKAPGSKTTTPVSKASTAAASKAPTMSVKLSSGIVSSSGL</sequence>
<evidence type="ECO:0000256" key="1">
    <source>
        <dbReference type="SAM" id="MobiDB-lite"/>
    </source>
</evidence>
<evidence type="ECO:0000313" key="2">
    <source>
        <dbReference type="EMBL" id="CAE6399127.1"/>
    </source>
</evidence>
<feature type="compositionally biased region" description="Polar residues" evidence="1">
    <location>
        <begin position="281"/>
        <end position="311"/>
    </location>
</feature>
<dbReference type="Proteomes" id="UP000663841">
    <property type="component" value="Unassembled WGS sequence"/>
</dbReference>
<evidence type="ECO:0000313" key="3">
    <source>
        <dbReference type="Proteomes" id="UP000663841"/>
    </source>
</evidence>
<accession>A0A8H2WPS9</accession>
<gene>
    <name evidence="2" type="ORF">RDB_LOCUS5337</name>
</gene>
<feature type="compositionally biased region" description="Low complexity" evidence="1">
    <location>
        <begin position="314"/>
        <end position="348"/>
    </location>
</feature>